<evidence type="ECO:0000313" key="1">
    <source>
        <dbReference type="EMBL" id="GAG92221.1"/>
    </source>
</evidence>
<protein>
    <recommendedName>
        <fullName evidence="2">Ribbon-helix-helix protein CopG domain-containing protein</fullName>
    </recommendedName>
</protein>
<sequence>MLKEISAKKNTSIAEVVRECIAYYSTSKCMISNKEKYRKAINSIGRFKSGKKDISINHDKYLAEDFKK</sequence>
<evidence type="ECO:0008006" key="2">
    <source>
        <dbReference type="Google" id="ProtNLM"/>
    </source>
</evidence>
<proteinExistence type="predicted"/>
<organism evidence="1">
    <name type="scientific">marine sediment metagenome</name>
    <dbReference type="NCBI Taxonomy" id="412755"/>
    <lineage>
        <taxon>unclassified sequences</taxon>
        <taxon>metagenomes</taxon>
        <taxon>ecological metagenomes</taxon>
    </lineage>
</organism>
<dbReference type="AlphaFoldDB" id="X1D6W5"/>
<name>X1D6W5_9ZZZZ</name>
<accession>X1D6W5</accession>
<comment type="caution">
    <text evidence="1">The sequence shown here is derived from an EMBL/GenBank/DDBJ whole genome shotgun (WGS) entry which is preliminary data.</text>
</comment>
<reference evidence="1" key="1">
    <citation type="journal article" date="2014" name="Front. Microbiol.">
        <title>High frequency of phylogenetically diverse reductive dehalogenase-homologous genes in deep subseafloor sedimentary metagenomes.</title>
        <authorList>
            <person name="Kawai M."/>
            <person name="Futagami T."/>
            <person name="Toyoda A."/>
            <person name="Takaki Y."/>
            <person name="Nishi S."/>
            <person name="Hori S."/>
            <person name="Arai W."/>
            <person name="Tsubouchi T."/>
            <person name="Morono Y."/>
            <person name="Uchiyama I."/>
            <person name="Ito T."/>
            <person name="Fujiyama A."/>
            <person name="Inagaki F."/>
            <person name="Takami H."/>
        </authorList>
    </citation>
    <scope>NUCLEOTIDE SEQUENCE</scope>
    <source>
        <strain evidence="1">Expedition CK06-06</strain>
    </source>
</reference>
<gene>
    <name evidence="1" type="ORF">S01H4_44569</name>
</gene>
<dbReference type="EMBL" id="BART01024722">
    <property type="protein sequence ID" value="GAG92221.1"/>
    <property type="molecule type" value="Genomic_DNA"/>
</dbReference>